<protein>
    <submittedName>
        <fullName evidence="4">Uncharacterized protein DUF4232</fullName>
    </submittedName>
</protein>
<feature type="signal peptide" evidence="2">
    <location>
        <begin position="1"/>
        <end position="20"/>
    </location>
</feature>
<dbReference type="Proteomes" id="UP000245697">
    <property type="component" value="Unassembled WGS sequence"/>
</dbReference>
<reference evidence="4 5" key="1">
    <citation type="submission" date="2018-05" db="EMBL/GenBank/DDBJ databases">
        <title>Genomic Encyclopedia of Archaeal and Bacterial Type Strains, Phase II (KMG-II): from individual species to whole genera.</title>
        <authorList>
            <person name="Goeker M."/>
        </authorList>
    </citation>
    <scope>NUCLEOTIDE SEQUENCE [LARGE SCALE GENOMIC DNA]</scope>
    <source>
        <strain evidence="4 5">DSM 45184</strain>
    </source>
</reference>
<feature type="domain" description="DUF4232" evidence="3">
    <location>
        <begin position="56"/>
        <end position="188"/>
    </location>
</feature>
<name>A0A316FJF8_9ACTN</name>
<evidence type="ECO:0000256" key="1">
    <source>
        <dbReference type="SAM" id="MobiDB-lite"/>
    </source>
</evidence>
<evidence type="ECO:0000256" key="2">
    <source>
        <dbReference type="SAM" id="SignalP"/>
    </source>
</evidence>
<dbReference type="EMBL" id="QGGR01000005">
    <property type="protein sequence ID" value="PWK49048.1"/>
    <property type="molecule type" value="Genomic_DNA"/>
</dbReference>
<feature type="region of interest" description="Disordered" evidence="1">
    <location>
        <begin position="23"/>
        <end position="50"/>
    </location>
</feature>
<organism evidence="4 5">
    <name type="scientific">Actinoplanes xinjiangensis</name>
    <dbReference type="NCBI Taxonomy" id="512350"/>
    <lineage>
        <taxon>Bacteria</taxon>
        <taxon>Bacillati</taxon>
        <taxon>Actinomycetota</taxon>
        <taxon>Actinomycetes</taxon>
        <taxon>Micromonosporales</taxon>
        <taxon>Micromonosporaceae</taxon>
        <taxon>Actinoplanes</taxon>
    </lineage>
</organism>
<gene>
    <name evidence="4" type="ORF">BC793_105399</name>
</gene>
<comment type="caution">
    <text evidence="4">The sequence shown here is derived from an EMBL/GenBank/DDBJ whole genome shotgun (WGS) entry which is preliminary data.</text>
</comment>
<evidence type="ECO:0000313" key="4">
    <source>
        <dbReference type="EMBL" id="PWK49048.1"/>
    </source>
</evidence>
<proteinExistence type="predicted"/>
<accession>A0A316FJF8</accession>
<keyword evidence="2" id="KW-0732">Signal</keyword>
<keyword evidence="5" id="KW-1185">Reference proteome</keyword>
<dbReference type="OrthoDB" id="3827416at2"/>
<dbReference type="Pfam" id="PF14016">
    <property type="entry name" value="DUF4232"/>
    <property type="match status" value="1"/>
</dbReference>
<dbReference type="InterPro" id="IPR025326">
    <property type="entry name" value="DUF4232"/>
</dbReference>
<feature type="chain" id="PRO_5016426971" evidence="2">
    <location>
        <begin position="21"/>
        <end position="192"/>
    </location>
</feature>
<evidence type="ECO:0000313" key="5">
    <source>
        <dbReference type="Proteomes" id="UP000245697"/>
    </source>
</evidence>
<dbReference type="PROSITE" id="PS51257">
    <property type="entry name" value="PROKAR_LIPOPROTEIN"/>
    <property type="match status" value="1"/>
</dbReference>
<dbReference type="AlphaFoldDB" id="A0A316FJF8"/>
<dbReference type="RefSeq" id="WP_109592978.1">
    <property type="nucleotide sequence ID" value="NZ_BONA01000037.1"/>
</dbReference>
<evidence type="ECO:0000259" key="3">
    <source>
        <dbReference type="Pfam" id="PF14016"/>
    </source>
</evidence>
<sequence length="192" mass="19999">MNISLPRVSCAVLLLAGGCAAPGTVPEPETGRSTPARPAPSVSVTRSPDPVPRCIDGLEISVGEGDAASGLRVVGLQLRNCGGKPYRIKGYPELSILDEDRKPLDVRVLRGIGEVTALPPWEVQPKQETLAPGESVRALLAWRNLTTDAETVAVGEFVSVAAGAGQSRHLLALHIDAGNTGKVAISPWISGT</sequence>